<dbReference type="InterPro" id="IPR006664">
    <property type="entry name" value="OMP_bac"/>
</dbReference>
<dbReference type="Pfam" id="PF00691">
    <property type="entry name" value="OmpA"/>
    <property type="match status" value="1"/>
</dbReference>
<dbReference type="KEGG" id="tcn:H9L16_14220"/>
<dbReference type="Gene3D" id="3.30.1330.60">
    <property type="entry name" value="OmpA-like domain"/>
    <property type="match status" value="1"/>
</dbReference>
<reference evidence="6 7" key="1">
    <citation type="submission" date="2020-08" db="EMBL/GenBank/DDBJ databases">
        <title>Genome sequence of Thermomonas carbonis KCTC 42013T.</title>
        <authorList>
            <person name="Hyun D.-W."/>
            <person name="Bae J.-W."/>
        </authorList>
    </citation>
    <scope>NUCLEOTIDE SEQUENCE [LARGE SCALE GENOMIC DNA]</scope>
    <source>
        <strain evidence="6 7">KCTC 42013</strain>
    </source>
</reference>
<dbReference type="GO" id="GO:0009279">
    <property type="term" value="C:cell outer membrane"/>
    <property type="evidence" value="ECO:0007669"/>
    <property type="project" value="UniProtKB-SubCell"/>
</dbReference>
<organism evidence="6 7">
    <name type="scientific">Thermomonas carbonis</name>
    <dbReference type="NCBI Taxonomy" id="1463158"/>
    <lineage>
        <taxon>Bacteria</taxon>
        <taxon>Pseudomonadati</taxon>
        <taxon>Pseudomonadota</taxon>
        <taxon>Gammaproteobacteria</taxon>
        <taxon>Lysobacterales</taxon>
        <taxon>Lysobacteraceae</taxon>
        <taxon>Thermomonas</taxon>
    </lineage>
</organism>
<evidence type="ECO:0000256" key="2">
    <source>
        <dbReference type="ARBA" id="ARBA00023136"/>
    </source>
</evidence>
<name>A0A7G9SV20_9GAMM</name>
<evidence type="ECO:0000256" key="4">
    <source>
        <dbReference type="SAM" id="MobiDB-lite"/>
    </source>
</evidence>
<evidence type="ECO:0000313" key="7">
    <source>
        <dbReference type="Proteomes" id="UP000515804"/>
    </source>
</evidence>
<evidence type="ECO:0000256" key="3">
    <source>
        <dbReference type="PROSITE-ProRule" id="PRU00473"/>
    </source>
</evidence>
<keyword evidence="7" id="KW-1185">Reference proteome</keyword>
<comment type="subcellular location">
    <subcellularLocation>
        <location evidence="1">Cell outer membrane</location>
    </subcellularLocation>
</comment>
<dbReference type="PANTHER" id="PTHR30329">
    <property type="entry name" value="STATOR ELEMENT OF FLAGELLAR MOTOR COMPLEX"/>
    <property type="match status" value="1"/>
</dbReference>
<protein>
    <submittedName>
        <fullName evidence="6">OmpA family protein</fullName>
    </submittedName>
</protein>
<sequence>MSTAALGAFPYFSLPDGYLAKGEKMLDFGQMAVWTGERHEIVEGKVAVIGIVHDRKAGKAFSLLEVTRNFEQVISEAGGVKVFSGKVPNEHRNDADAKAAMADYHPQAKCWPNDDVHVYALRRPDGLTWVRLCGNRGFAGLMVADVGALKTTAALLPASALKQQLDGTGKVALQVNFATDKTDILADSLPQIDQVVQLLKDDPGLQLAVNGHTDNTGDAARNKRLSEGRAQAVVKAIVDKGIDATRLDAKGFGDTQPVAGNDTDAGKAQNRRVELVKR</sequence>
<dbReference type="Proteomes" id="UP000515804">
    <property type="component" value="Chromosome"/>
</dbReference>
<proteinExistence type="predicted"/>
<dbReference type="SUPFAM" id="SSF103088">
    <property type="entry name" value="OmpA-like"/>
    <property type="match status" value="1"/>
</dbReference>
<dbReference type="InterPro" id="IPR006665">
    <property type="entry name" value="OmpA-like"/>
</dbReference>
<dbReference type="PRINTS" id="PR01021">
    <property type="entry name" value="OMPADOMAIN"/>
</dbReference>
<keyword evidence="2 3" id="KW-0472">Membrane</keyword>
<evidence type="ECO:0000259" key="5">
    <source>
        <dbReference type="PROSITE" id="PS51123"/>
    </source>
</evidence>
<evidence type="ECO:0000256" key="1">
    <source>
        <dbReference type="ARBA" id="ARBA00004442"/>
    </source>
</evidence>
<feature type="domain" description="OmpA-like" evidence="5">
    <location>
        <begin position="164"/>
        <end position="278"/>
    </location>
</feature>
<dbReference type="InterPro" id="IPR036737">
    <property type="entry name" value="OmpA-like_sf"/>
</dbReference>
<dbReference type="InterPro" id="IPR050330">
    <property type="entry name" value="Bact_OuterMem_StrucFunc"/>
</dbReference>
<gene>
    <name evidence="6" type="ORF">H9L16_14220</name>
</gene>
<dbReference type="PANTHER" id="PTHR30329:SF20">
    <property type="entry name" value="EXPORTED PROTEIN"/>
    <property type="match status" value="1"/>
</dbReference>
<feature type="region of interest" description="Disordered" evidence="4">
    <location>
        <begin position="251"/>
        <end position="278"/>
    </location>
</feature>
<dbReference type="PROSITE" id="PS51123">
    <property type="entry name" value="OMPA_2"/>
    <property type="match status" value="1"/>
</dbReference>
<accession>A0A7G9SV20</accession>
<evidence type="ECO:0000313" key="6">
    <source>
        <dbReference type="EMBL" id="QNN71695.1"/>
    </source>
</evidence>
<dbReference type="CDD" id="cd07185">
    <property type="entry name" value="OmpA_C-like"/>
    <property type="match status" value="1"/>
</dbReference>
<dbReference type="AlphaFoldDB" id="A0A7G9SV20"/>
<dbReference type="EMBL" id="CP060719">
    <property type="protein sequence ID" value="QNN71695.1"/>
    <property type="molecule type" value="Genomic_DNA"/>
</dbReference>